<organism evidence="1 2">
    <name type="scientific">Nezara viridula</name>
    <name type="common">Southern green stink bug</name>
    <name type="synonym">Cimex viridulus</name>
    <dbReference type="NCBI Taxonomy" id="85310"/>
    <lineage>
        <taxon>Eukaryota</taxon>
        <taxon>Metazoa</taxon>
        <taxon>Ecdysozoa</taxon>
        <taxon>Arthropoda</taxon>
        <taxon>Hexapoda</taxon>
        <taxon>Insecta</taxon>
        <taxon>Pterygota</taxon>
        <taxon>Neoptera</taxon>
        <taxon>Paraneoptera</taxon>
        <taxon>Hemiptera</taxon>
        <taxon>Heteroptera</taxon>
        <taxon>Panheteroptera</taxon>
        <taxon>Pentatomomorpha</taxon>
        <taxon>Pentatomoidea</taxon>
        <taxon>Pentatomidae</taxon>
        <taxon>Pentatominae</taxon>
        <taxon>Nezara</taxon>
    </lineage>
</organism>
<name>A0A9P0E5U0_NEZVI</name>
<sequence length="99" mass="11180">MDTYGGHSSENLAKLERFSEDLDKAELVPQMEMRRRGATEVGSSSSRFRGKFLTSQYYEPYKDLPLSSMTPETVPKVKIMKTATADKPAEEDAIAVHRH</sequence>
<accession>A0A9P0E5U0</accession>
<dbReference type="Proteomes" id="UP001152798">
    <property type="component" value="Chromosome 3"/>
</dbReference>
<keyword evidence="2" id="KW-1185">Reference proteome</keyword>
<evidence type="ECO:0000313" key="2">
    <source>
        <dbReference type="Proteomes" id="UP001152798"/>
    </source>
</evidence>
<dbReference type="AlphaFoldDB" id="A0A9P0E5U0"/>
<proteinExistence type="predicted"/>
<dbReference type="EMBL" id="OV725079">
    <property type="protein sequence ID" value="CAH1394464.1"/>
    <property type="molecule type" value="Genomic_DNA"/>
</dbReference>
<gene>
    <name evidence="1" type="ORF">NEZAVI_LOCUS4965</name>
</gene>
<reference evidence="1" key="1">
    <citation type="submission" date="2022-01" db="EMBL/GenBank/DDBJ databases">
        <authorList>
            <person name="King R."/>
        </authorList>
    </citation>
    <scope>NUCLEOTIDE SEQUENCE</scope>
</reference>
<protein>
    <submittedName>
        <fullName evidence="1">Uncharacterized protein</fullName>
    </submittedName>
</protein>
<evidence type="ECO:0000313" key="1">
    <source>
        <dbReference type="EMBL" id="CAH1394464.1"/>
    </source>
</evidence>